<dbReference type="PATRIC" id="fig|1379910.4.peg.1904"/>
<dbReference type="KEGG" id="ruf:TH63_08765"/>
<dbReference type="SUPFAM" id="SSF53448">
    <property type="entry name" value="Nucleotide-diphospho-sugar transferases"/>
    <property type="match status" value="1"/>
</dbReference>
<dbReference type="PANTHER" id="PTHR43646">
    <property type="entry name" value="GLYCOSYLTRANSFERASE"/>
    <property type="match status" value="1"/>
</dbReference>
<feature type="transmembrane region" description="Helical" evidence="6">
    <location>
        <begin position="304"/>
        <end position="326"/>
    </location>
</feature>
<dbReference type="Gene3D" id="3.90.550.10">
    <property type="entry name" value="Spore Coat Polysaccharide Biosynthesis Protein SpsA, Chain A"/>
    <property type="match status" value="1"/>
</dbReference>
<evidence type="ECO:0000313" key="8">
    <source>
        <dbReference type="Proteomes" id="UP000036458"/>
    </source>
</evidence>
<dbReference type="Proteomes" id="UP000036458">
    <property type="component" value="Chromosome"/>
</dbReference>
<keyword evidence="3" id="KW-0328">Glycosyltransferase</keyword>
<sequence>MVPPLQHFPRISILIAARNEEKHILTCLQAIDRLQYPKEKVEVLVGNDRSTDQTQALVEEFAQHHPYVSCLPITYDLRGTKGKPNVLAQLSQKATTDLFFFTDADIEVPVLWIETLLKNLKAETGIVTGITTTKGTRLFDRLQSLDWLYALGLMQVVADRKLPVSSMGNNMLVTRHAYEAVGGYAGIPFSITEDVQLFRQVLAKGYKSANVYCPETLAVSAPAPDLKTLYQQRRRWMRGSFHLPWYMWVLLAIHTAFYPVWIPFFLKAPLAFGTTVYLLKVLCQSVFVHLCLRHAGRKTNWIDLVLLEGYVLFNSVVLLVLLFLPIKIKWKGRQY</sequence>
<reference evidence="7 8" key="1">
    <citation type="submission" date="2015-01" db="EMBL/GenBank/DDBJ databases">
        <title>Rufibacter sp./DG31D/ whole genome sequencing.</title>
        <authorList>
            <person name="Kim M.K."/>
            <person name="Srinivasan S."/>
            <person name="Lee J.-J."/>
        </authorList>
    </citation>
    <scope>NUCLEOTIDE SEQUENCE [LARGE SCALE GENOMIC DNA]</scope>
    <source>
        <strain evidence="7 8">DG31D</strain>
    </source>
</reference>
<dbReference type="AlphaFoldDB" id="A0A0H4VUS8"/>
<evidence type="ECO:0000256" key="4">
    <source>
        <dbReference type="ARBA" id="ARBA00022679"/>
    </source>
</evidence>
<evidence type="ECO:0000256" key="3">
    <source>
        <dbReference type="ARBA" id="ARBA00022676"/>
    </source>
</evidence>
<dbReference type="Pfam" id="PF13641">
    <property type="entry name" value="Glyco_tranf_2_3"/>
    <property type="match status" value="1"/>
</dbReference>
<accession>A0A0H4VUS8</accession>
<dbReference type="InterPro" id="IPR029044">
    <property type="entry name" value="Nucleotide-diphossugar_trans"/>
</dbReference>
<feature type="transmembrane region" description="Helical" evidence="6">
    <location>
        <begin position="243"/>
        <end position="264"/>
    </location>
</feature>
<keyword evidence="2" id="KW-1003">Cell membrane</keyword>
<keyword evidence="8" id="KW-1185">Reference proteome</keyword>
<organism evidence="7 8">
    <name type="scientific">Rufibacter radiotolerans</name>
    <dbReference type="NCBI Taxonomy" id="1379910"/>
    <lineage>
        <taxon>Bacteria</taxon>
        <taxon>Pseudomonadati</taxon>
        <taxon>Bacteroidota</taxon>
        <taxon>Cytophagia</taxon>
        <taxon>Cytophagales</taxon>
        <taxon>Hymenobacteraceae</taxon>
        <taxon>Rufibacter</taxon>
    </lineage>
</organism>
<evidence type="ECO:0000256" key="2">
    <source>
        <dbReference type="ARBA" id="ARBA00022475"/>
    </source>
</evidence>
<dbReference type="STRING" id="1379910.TH63_08765"/>
<dbReference type="PANTHER" id="PTHR43646:SF2">
    <property type="entry name" value="GLYCOSYLTRANSFERASE 2-LIKE DOMAIN-CONTAINING PROTEIN"/>
    <property type="match status" value="1"/>
</dbReference>
<protein>
    <submittedName>
        <fullName evidence="7">Family 2 glycosyl transferase</fullName>
    </submittedName>
</protein>
<dbReference type="GO" id="GO:0005886">
    <property type="term" value="C:plasma membrane"/>
    <property type="evidence" value="ECO:0007669"/>
    <property type="project" value="UniProtKB-SubCell"/>
</dbReference>
<name>A0A0H4VUS8_9BACT</name>
<feature type="transmembrane region" description="Helical" evidence="6">
    <location>
        <begin position="270"/>
        <end position="292"/>
    </location>
</feature>
<keyword evidence="4 7" id="KW-0808">Transferase</keyword>
<comment type="subcellular location">
    <subcellularLocation>
        <location evidence="1">Cell membrane</location>
    </subcellularLocation>
</comment>
<keyword evidence="6" id="KW-1133">Transmembrane helix</keyword>
<evidence type="ECO:0000256" key="5">
    <source>
        <dbReference type="ARBA" id="ARBA00023136"/>
    </source>
</evidence>
<keyword evidence="5 6" id="KW-0472">Membrane</keyword>
<gene>
    <name evidence="7" type="ORF">TH63_08765</name>
</gene>
<evidence type="ECO:0000313" key="7">
    <source>
        <dbReference type="EMBL" id="AKQ47574.1"/>
    </source>
</evidence>
<evidence type="ECO:0000256" key="6">
    <source>
        <dbReference type="SAM" id="Phobius"/>
    </source>
</evidence>
<dbReference type="GO" id="GO:0016757">
    <property type="term" value="F:glycosyltransferase activity"/>
    <property type="evidence" value="ECO:0007669"/>
    <property type="project" value="UniProtKB-KW"/>
</dbReference>
<evidence type="ECO:0000256" key="1">
    <source>
        <dbReference type="ARBA" id="ARBA00004236"/>
    </source>
</evidence>
<keyword evidence="6" id="KW-0812">Transmembrane</keyword>
<dbReference type="EMBL" id="CP010777">
    <property type="protein sequence ID" value="AKQ47574.1"/>
    <property type="molecule type" value="Genomic_DNA"/>
</dbReference>
<proteinExistence type="predicted"/>